<accession>A0A9W6TCX7</accession>
<gene>
    <name evidence="1" type="ORF">Plil01_000004300</name>
</gene>
<proteinExistence type="predicted"/>
<dbReference type="Pfam" id="PF13385">
    <property type="entry name" value="Laminin_G_3"/>
    <property type="match status" value="1"/>
</dbReference>
<name>A0A9W6TCX7_9STRA</name>
<dbReference type="Gene3D" id="2.60.120.200">
    <property type="match status" value="1"/>
</dbReference>
<evidence type="ECO:0000313" key="2">
    <source>
        <dbReference type="Proteomes" id="UP001165083"/>
    </source>
</evidence>
<organism evidence="1 2">
    <name type="scientific">Phytophthora lilii</name>
    <dbReference type="NCBI Taxonomy" id="2077276"/>
    <lineage>
        <taxon>Eukaryota</taxon>
        <taxon>Sar</taxon>
        <taxon>Stramenopiles</taxon>
        <taxon>Oomycota</taxon>
        <taxon>Peronosporomycetes</taxon>
        <taxon>Peronosporales</taxon>
        <taxon>Peronosporaceae</taxon>
        <taxon>Phytophthora</taxon>
    </lineage>
</organism>
<dbReference type="SUPFAM" id="SSF49899">
    <property type="entry name" value="Concanavalin A-like lectins/glucanases"/>
    <property type="match status" value="1"/>
</dbReference>
<comment type="caution">
    <text evidence="1">The sequence shown here is derived from an EMBL/GenBank/DDBJ whole genome shotgun (WGS) entry which is preliminary data.</text>
</comment>
<sequence length="381" mass="43187">MDMLRVPSLPATGATQSAIRLERTKLRLTGRTMPQERFDALPADALDAVSCFLTGWDLFQLSHTNSQCWNHFSRSAEWRRRLPRLAQQNGAAKASCNEAKRAYVQARSFMFDGLRLEERLSHGGGTDGVGAVVEDPVTGEGLTDTFTSSSSFAMDMWFSLLDGEHDGVLTGGVLLGGQSPLISTCMWTNHHVAFVAVDADRNLFCSILDGDANCVAINLDVSRWYHLALSYVRGTQRVHLNGELVSELEGQLYASWHELSRVQVGTGFVSSFWRQKSRLQLDRSPRTFCGWHNFYGIVDEVRVWSQPLCLEEIQELSRLQGERMTVVPWYSLKDLTHVLTLKRVACSRPLEHVVQVHKKHQAEWSLLATLLRWRQNFHEWL</sequence>
<keyword evidence="2" id="KW-1185">Reference proteome</keyword>
<dbReference type="Proteomes" id="UP001165083">
    <property type="component" value="Unassembled WGS sequence"/>
</dbReference>
<dbReference type="InterPro" id="IPR013320">
    <property type="entry name" value="ConA-like_dom_sf"/>
</dbReference>
<protein>
    <submittedName>
        <fullName evidence="1">Unnamed protein product</fullName>
    </submittedName>
</protein>
<dbReference type="EMBL" id="BSXW01000001">
    <property type="protein sequence ID" value="GMF09107.1"/>
    <property type="molecule type" value="Genomic_DNA"/>
</dbReference>
<dbReference type="OrthoDB" id="89765at2759"/>
<reference evidence="1" key="1">
    <citation type="submission" date="2023-04" db="EMBL/GenBank/DDBJ databases">
        <title>Phytophthora lilii NBRC 32176.</title>
        <authorList>
            <person name="Ichikawa N."/>
            <person name="Sato H."/>
            <person name="Tonouchi N."/>
        </authorList>
    </citation>
    <scope>NUCLEOTIDE SEQUENCE</scope>
    <source>
        <strain evidence="1">NBRC 32176</strain>
    </source>
</reference>
<dbReference type="AlphaFoldDB" id="A0A9W6TCX7"/>
<evidence type="ECO:0000313" key="1">
    <source>
        <dbReference type="EMBL" id="GMF09107.1"/>
    </source>
</evidence>